<name>A0A085V0W8_PSESX</name>
<evidence type="ECO:0000313" key="5">
    <source>
        <dbReference type="Proteomes" id="UP000028643"/>
    </source>
</evidence>
<evidence type="ECO:0000256" key="1">
    <source>
        <dbReference type="SAM" id="Phobius"/>
    </source>
</evidence>
<feature type="domain" description="RNA polymerase sigma factor 70 region 4 type 2" evidence="2">
    <location>
        <begin position="31"/>
        <end position="75"/>
    </location>
</feature>
<comment type="caution">
    <text evidence="4">The sequence shown here is derived from an EMBL/GenBank/DDBJ whole genome shotgun (WGS) entry which is preliminary data.</text>
</comment>
<dbReference type="PATRIC" id="fig|317.174.peg.4246"/>
<keyword evidence="1" id="KW-0812">Transmembrane</keyword>
<dbReference type="SUPFAM" id="SSF88659">
    <property type="entry name" value="Sigma3 and sigma4 domains of RNA polymerase sigma factors"/>
    <property type="match status" value="1"/>
</dbReference>
<reference evidence="4 5" key="1">
    <citation type="submission" date="2014-07" db="EMBL/GenBank/DDBJ databases">
        <title>Draft Genome Sequences of Environmental Pseudomonas syringae strains.</title>
        <authorList>
            <person name="Baltrus D.A."/>
            <person name="Berge O."/>
            <person name="Morris C."/>
        </authorList>
    </citation>
    <scope>NUCLEOTIDE SEQUENCE [LARGE SCALE GENOMIC DNA]</scope>
    <source>
        <strain evidence="4 5">CEB003</strain>
    </source>
</reference>
<evidence type="ECO:0000259" key="2">
    <source>
        <dbReference type="Pfam" id="PF08281"/>
    </source>
</evidence>
<dbReference type="RefSeq" id="WP_047577342.1">
    <property type="nucleotide sequence ID" value="NZ_JPQT01000119.1"/>
</dbReference>
<dbReference type="Pfam" id="PF16220">
    <property type="entry name" value="DUF4880"/>
    <property type="match status" value="1"/>
</dbReference>
<dbReference type="InterPro" id="IPR013249">
    <property type="entry name" value="RNA_pol_sigma70_r4_t2"/>
</dbReference>
<dbReference type="EMBL" id="JPQT01000119">
    <property type="protein sequence ID" value="KFE49081.1"/>
    <property type="molecule type" value="Genomic_DNA"/>
</dbReference>
<accession>A0A085V0W8</accession>
<sequence>MSTQLSSFTALPAHHPDAPLSRQAQELRIGLQKLSRRTQQIFLMSRLDNLPYANIASFLDTGLDAVERAMVRVLQQSRPHVAASIAPVADDVNEAASRWYVHLQSPQATASQRIEFRHWLDADLDHLCAFEATERLWRQLLAPATAMGASGWHRRKRRAYLGWWLLSAFVAGLLVTAEAFS</sequence>
<dbReference type="GO" id="GO:0006352">
    <property type="term" value="P:DNA-templated transcription initiation"/>
    <property type="evidence" value="ECO:0007669"/>
    <property type="project" value="InterPro"/>
</dbReference>
<proteinExistence type="predicted"/>
<dbReference type="GO" id="GO:0016987">
    <property type="term" value="F:sigma factor activity"/>
    <property type="evidence" value="ECO:0007669"/>
    <property type="project" value="InterPro"/>
</dbReference>
<dbReference type="GO" id="GO:0003677">
    <property type="term" value="F:DNA binding"/>
    <property type="evidence" value="ECO:0007669"/>
    <property type="project" value="InterPro"/>
</dbReference>
<dbReference type="InterPro" id="IPR036388">
    <property type="entry name" value="WH-like_DNA-bd_sf"/>
</dbReference>
<keyword evidence="1" id="KW-0472">Membrane</keyword>
<dbReference type="AlphaFoldDB" id="A0A085V0W8"/>
<feature type="transmembrane region" description="Helical" evidence="1">
    <location>
        <begin position="160"/>
        <end position="180"/>
    </location>
</feature>
<dbReference type="Gene3D" id="1.10.10.10">
    <property type="entry name" value="Winged helix-like DNA-binding domain superfamily/Winged helix DNA-binding domain"/>
    <property type="match status" value="1"/>
</dbReference>
<evidence type="ECO:0000313" key="4">
    <source>
        <dbReference type="EMBL" id="KFE49081.1"/>
    </source>
</evidence>
<protein>
    <submittedName>
        <fullName evidence="4">RNA polymerase sigma70</fullName>
    </submittedName>
</protein>
<dbReference type="Proteomes" id="UP000028643">
    <property type="component" value="Unassembled WGS sequence"/>
</dbReference>
<organism evidence="4 5">
    <name type="scientific">Pseudomonas syringae</name>
    <dbReference type="NCBI Taxonomy" id="317"/>
    <lineage>
        <taxon>Bacteria</taxon>
        <taxon>Pseudomonadati</taxon>
        <taxon>Pseudomonadota</taxon>
        <taxon>Gammaproteobacteria</taxon>
        <taxon>Pseudomonadales</taxon>
        <taxon>Pseudomonadaceae</taxon>
        <taxon>Pseudomonas</taxon>
    </lineage>
</organism>
<dbReference type="InterPro" id="IPR013324">
    <property type="entry name" value="RNA_pol_sigma_r3/r4-like"/>
</dbReference>
<gene>
    <name evidence="4" type="ORF">IV02_20765</name>
</gene>
<evidence type="ECO:0000259" key="3">
    <source>
        <dbReference type="Pfam" id="PF16220"/>
    </source>
</evidence>
<dbReference type="Pfam" id="PF08281">
    <property type="entry name" value="Sigma70_r4_2"/>
    <property type="match status" value="1"/>
</dbReference>
<dbReference type="InterPro" id="IPR032623">
    <property type="entry name" value="FecR_N"/>
</dbReference>
<feature type="domain" description="FecR N-terminal" evidence="3">
    <location>
        <begin position="94"/>
        <end position="136"/>
    </location>
</feature>
<keyword evidence="1" id="KW-1133">Transmembrane helix</keyword>